<dbReference type="AlphaFoldDB" id="A0A1I3P877"/>
<keyword evidence="3" id="KW-1185">Reference proteome</keyword>
<evidence type="ECO:0000313" key="3">
    <source>
        <dbReference type="Proteomes" id="UP000242763"/>
    </source>
</evidence>
<organism evidence="2 3">
    <name type="scientific">Aquamicrobium aerolatum DSM 21857</name>
    <dbReference type="NCBI Taxonomy" id="1121003"/>
    <lineage>
        <taxon>Bacteria</taxon>
        <taxon>Pseudomonadati</taxon>
        <taxon>Pseudomonadota</taxon>
        <taxon>Alphaproteobacteria</taxon>
        <taxon>Hyphomicrobiales</taxon>
        <taxon>Phyllobacteriaceae</taxon>
        <taxon>Aerobium</taxon>
    </lineage>
</organism>
<feature type="region of interest" description="Disordered" evidence="1">
    <location>
        <begin position="182"/>
        <end position="231"/>
    </location>
</feature>
<accession>A0A1I3P877</accession>
<reference evidence="3" key="1">
    <citation type="submission" date="2016-10" db="EMBL/GenBank/DDBJ databases">
        <authorList>
            <person name="Varghese N."/>
            <person name="Submissions S."/>
        </authorList>
    </citation>
    <scope>NUCLEOTIDE SEQUENCE [LARGE SCALE GENOMIC DNA]</scope>
    <source>
        <strain evidence="3">DSM 21857</strain>
    </source>
</reference>
<name>A0A1I3P877_9HYPH</name>
<sequence>MPAQSAERRKTDNMTTGFGLSIGSSKDFLPSIRINGKDGGVERSTWDGSERGLEVVDDLVCLMDWSTLQVGWVEFTDRGPDKRLVAIGDPLPDRPSEKHKQGVQVVVYLPGGLGCHEICSTAIGVVGALERIYETSIAAPEWQQGKVPVVRLSEFIKEKTKHGNRAVPVFEILDWKDRPAELDEHKASPKPRAAMPASTPVSSGTSRPAATGSTQMTPPASGARAPVPDFG</sequence>
<evidence type="ECO:0000256" key="1">
    <source>
        <dbReference type="SAM" id="MobiDB-lite"/>
    </source>
</evidence>
<evidence type="ECO:0000313" key="2">
    <source>
        <dbReference type="EMBL" id="SFJ17642.1"/>
    </source>
</evidence>
<gene>
    <name evidence="2" type="ORF">SAMN03080618_02238</name>
</gene>
<dbReference type="STRING" id="1121003.SAMN03080618_02238"/>
<proteinExistence type="predicted"/>
<protein>
    <submittedName>
        <fullName evidence="2">Uncharacterized protein</fullName>
    </submittedName>
</protein>
<dbReference type="EMBL" id="FORF01000012">
    <property type="protein sequence ID" value="SFJ17642.1"/>
    <property type="molecule type" value="Genomic_DNA"/>
</dbReference>
<feature type="compositionally biased region" description="Polar residues" evidence="1">
    <location>
        <begin position="199"/>
        <end position="218"/>
    </location>
</feature>
<dbReference type="Proteomes" id="UP000242763">
    <property type="component" value="Unassembled WGS sequence"/>
</dbReference>